<organism evidence="2 3">
    <name type="scientific">Fasciola hepatica</name>
    <name type="common">Liver fluke</name>
    <dbReference type="NCBI Taxonomy" id="6192"/>
    <lineage>
        <taxon>Eukaryota</taxon>
        <taxon>Metazoa</taxon>
        <taxon>Spiralia</taxon>
        <taxon>Lophotrochozoa</taxon>
        <taxon>Platyhelminthes</taxon>
        <taxon>Trematoda</taxon>
        <taxon>Digenea</taxon>
        <taxon>Plagiorchiida</taxon>
        <taxon>Echinostomata</taxon>
        <taxon>Echinostomatoidea</taxon>
        <taxon>Fasciolidae</taxon>
        <taxon>Fasciola</taxon>
    </lineage>
</organism>
<dbReference type="Proteomes" id="UP000230066">
    <property type="component" value="Unassembled WGS sequence"/>
</dbReference>
<name>A0A4E0RYU0_FASHE</name>
<dbReference type="EMBL" id="JXXN02003172">
    <property type="protein sequence ID" value="THD21880.1"/>
    <property type="molecule type" value="Genomic_DNA"/>
</dbReference>
<dbReference type="GO" id="GO:1902388">
    <property type="term" value="F:ceramide 1-phosphate transfer activity"/>
    <property type="evidence" value="ECO:0007669"/>
    <property type="project" value="TreeGrafter"/>
</dbReference>
<comment type="caution">
    <text evidence="2">The sequence shown here is derived from an EMBL/GenBank/DDBJ whole genome shotgun (WGS) entry which is preliminary data.</text>
</comment>
<keyword evidence="3" id="KW-1185">Reference proteome</keyword>
<dbReference type="GO" id="GO:1902387">
    <property type="term" value="F:ceramide 1-phosphate binding"/>
    <property type="evidence" value="ECO:0007669"/>
    <property type="project" value="TreeGrafter"/>
</dbReference>
<evidence type="ECO:0000259" key="1">
    <source>
        <dbReference type="Pfam" id="PF08718"/>
    </source>
</evidence>
<feature type="domain" description="Glycolipid transfer protein" evidence="1">
    <location>
        <begin position="29"/>
        <end position="172"/>
    </location>
</feature>
<gene>
    <name evidence="2" type="ORF">D915_007413</name>
</gene>
<protein>
    <submittedName>
        <fullName evidence="2">Glycolipid transfer protein domain-containing protein 1</fullName>
    </submittedName>
</protein>
<dbReference type="GO" id="GO:0016020">
    <property type="term" value="C:membrane"/>
    <property type="evidence" value="ECO:0007669"/>
    <property type="project" value="TreeGrafter"/>
</dbReference>
<sequence length="220" mass="25167">MEASSNSSLDMRLLIELFSGCYRENDVFLKEYCDAYTEVSKLLSFFGRLFYFVNRDVEQKLCILYGYCSSTPVEYKTIKTMIKYEYEIGVTGVTKNKQHIGCRTLLRLHRALLFVIELMTSICSATAGASLRNLTKDAYDKYLAEYHPWAVRKAVHLAVYALPSLEDLVDHIVEGQPEDSPFRGREKCKAGMLNGALPAMRKVYDCVQNQLAQRNMLELP</sequence>
<reference evidence="2" key="1">
    <citation type="submission" date="2019-03" db="EMBL/GenBank/DDBJ databases">
        <title>Improved annotation for the trematode Fasciola hepatica.</title>
        <authorList>
            <person name="Choi Y.-J."/>
            <person name="Martin J."/>
            <person name="Mitreva M."/>
        </authorList>
    </citation>
    <scope>NUCLEOTIDE SEQUENCE [LARGE SCALE GENOMIC DNA]</scope>
</reference>
<evidence type="ECO:0000313" key="2">
    <source>
        <dbReference type="EMBL" id="THD21880.1"/>
    </source>
</evidence>
<dbReference type="PANTHER" id="PTHR10219">
    <property type="entry name" value="GLYCOLIPID TRANSFER PROTEIN-RELATED"/>
    <property type="match status" value="1"/>
</dbReference>
<accession>A0A4E0RYU0</accession>
<dbReference type="Gene3D" id="1.10.3520.10">
    <property type="entry name" value="Glycolipid transfer protein"/>
    <property type="match status" value="1"/>
</dbReference>
<dbReference type="InterPro" id="IPR036497">
    <property type="entry name" value="GLTP_sf"/>
</dbReference>
<evidence type="ECO:0000313" key="3">
    <source>
        <dbReference type="Proteomes" id="UP000230066"/>
    </source>
</evidence>
<dbReference type="Pfam" id="PF08718">
    <property type="entry name" value="GLTP"/>
    <property type="match status" value="1"/>
</dbReference>
<proteinExistence type="predicted"/>
<dbReference type="GO" id="GO:0005829">
    <property type="term" value="C:cytosol"/>
    <property type="evidence" value="ECO:0007669"/>
    <property type="project" value="TreeGrafter"/>
</dbReference>
<dbReference type="SUPFAM" id="SSF110004">
    <property type="entry name" value="Glycolipid transfer protein, GLTP"/>
    <property type="match status" value="1"/>
</dbReference>
<dbReference type="InterPro" id="IPR014830">
    <property type="entry name" value="Glycolipid_transfer_prot_dom"/>
</dbReference>
<dbReference type="PANTHER" id="PTHR10219:SF43">
    <property type="entry name" value="GLYCOLIPID TRANSFER PROTEIN DOMAIN-CONTAINING PROTEIN"/>
    <property type="match status" value="1"/>
</dbReference>
<dbReference type="AlphaFoldDB" id="A0A4E0RYU0"/>